<keyword evidence="4" id="KW-1133">Transmembrane helix</keyword>
<keyword evidence="2 6" id="KW-0808">Transferase</keyword>
<comment type="caution">
    <text evidence="6">The sequence shown here is derived from an EMBL/GenBank/DDBJ whole genome shotgun (WGS) entry which is preliminary data.</text>
</comment>
<sequence length="254" mass="28104">MSWGRFFSIPAVQAALVQAAAVPTTYFLLYALAIVHVPLTFAVFAVLQGVVALVFTWKLGMAPWWRVIQLLFPVAVLAALALALPPLFYLLVFLLLLGVYWSTYRTQVPLYNSGVAVWQAVERELPRRPGLNLIDIGSGVGGMALHLARVRPDARVTGIELAPLPWLLSRLRAKLAGSHANFIRGDYETLDFGVYDMVFAYLSPAAMPGLWAKASREMRPGSLLISYEFEIDACPPVKTIVTTEHGPALHVWRF</sequence>
<keyword evidence="3" id="KW-0949">S-adenosyl-L-methionine</keyword>
<evidence type="ECO:0000259" key="5">
    <source>
        <dbReference type="Pfam" id="PF13649"/>
    </source>
</evidence>
<dbReference type="CDD" id="cd02440">
    <property type="entry name" value="AdoMet_MTases"/>
    <property type="match status" value="1"/>
</dbReference>
<keyword evidence="1 6" id="KW-0489">Methyltransferase</keyword>
<keyword evidence="7" id="KW-1185">Reference proteome</keyword>
<evidence type="ECO:0000256" key="2">
    <source>
        <dbReference type="ARBA" id="ARBA00022679"/>
    </source>
</evidence>
<dbReference type="PANTHER" id="PTHR13610:SF11">
    <property type="entry name" value="METHYLTRANSFERASE DOMAIN-CONTAINING PROTEIN"/>
    <property type="match status" value="1"/>
</dbReference>
<reference evidence="6 7" key="1">
    <citation type="submission" date="2019-11" db="EMBL/GenBank/DDBJ databases">
        <title>Novel species isolated from a subtropical stream in China.</title>
        <authorList>
            <person name="Lu H."/>
        </authorList>
    </citation>
    <scope>NUCLEOTIDE SEQUENCE [LARGE SCALE GENOMIC DNA]</scope>
    <source>
        <strain evidence="6 7">FT92W</strain>
    </source>
</reference>
<keyword evidence="4" id="KW-0472">Membrane</keyword>
<dbReference type="AlphaFoldDB" id="A0A7X2ILQ0"/>
<evidence type="ECO:0000256" key="3">
    <source>
        <dbReference type="ARBA" id="ARBA00022691"/>
    </source>
</evidence>
<dbReference type="GO" id="GO:0032259">
    <property type="term" value="P:methylation"/>
    <property type="evidence" value="ECO:0007669"/>
    <property type="project" value="UniProtKB-KW"/>
</dbReference>
<evidence type="ECO:0000313" key="6">
    <source>
        <dbReference type="EMBL" id="MRV71857.1"/>
    </source>
</evidence>
<dbReference type="InterPro" id="IPR041698">
    <property type="entry name" value="Methyltransf_25"/>
</dbReference>
<dbReference type="SUPFAM" id="SSF53335">
    <property type="entry name" value="S-adenosyl-L-methionine-dependent methyltransferases"/>
    <property type="match status" value="1"/>
</dbReference>
<feature type="transmembrane region" description="Helical" evidence="4">
    <location>
        <begin position="29"/>
        <end position="55"/>
    </location>
</feature>
<feature type="domain" description="Methyltransferase" evidence="5">
    <location>
        <begin position="134"/>
        <end position="221"/>
    </location>
</feature>
<organism evidence="6 7">
    <name type="scientific">Pseudoduganella rivuli</name>
    <dbReference type="NCBI Taxonomy" id="2666085"/>
    <lineage>
        <taxon>Bacteria</taxon>
        <taxon>Pseudomonadati</taxon>
        <taxon>Pseudomonadota</taxon>
        <taxon>Betaproteobacteria</taxon>
        <taxon>Burkholderiales</taxon>
        <taxon>Oxalobacteraceae</taxon>
        <taxon>Telluria group</taxon>
        <taxon>Pseudoduganella</taxon>
    </lineage>
</organism>
<name>A0A7X2ILQ0_9BURK</name>
<gene>
    <name evidence="6" type="ORF">GJ700_08955</name>
</gene>
<dbReference type="PANTHER" id="PTHR13610">
    <property type="entry name" value="METHYLTRANSFERASE DOMAIN-CONTAINING PROTEIN"/>
    <property type="match status" value="1"/>
</dbReference>
<evidence type="ECO:0000313" key="7">
    <source>
        <dbReference type="Proteomes" id="UP000446768"/>
    </source>
</evidence>
<dbReference type="EMBL" id="WKJJ01000005">
    <property type="protein sequence ID" value="MRV71857.1"/>
    <property type="molecule type" value="Genomic_DNA"/>
</dbReference>
<evidence type="ECO:0000256" key="1">
    <source>
        <dbReference type="ARBA" id="ARBA00022603"/>
    </source>
</evidence>
<dbReference type="Gene3D" id="3.40.50.150">
    <property type="entry name" value="Vaccinia Virus protein VP39"/>
    <property type="match status" value="1"/>
</dbReference>
<accession>A0A7X2ILQ0</accession>
<dbReference type="Proteomes" id="UP000446768">
    <property type="component" value="Unassembled WGS sequence"/>
</dbReference>
<dbReference type="InterPro" id="IPR029063">
    <property type="entry name" value="SAM-dependent_MTases_sf"/>
</dbReference>
<evidence type="ECO:0000256" key="4">
    <source>
        <dbReference type="SAM" id="Phobius"/>
    </source>
</evidence>
<proteinExistence type="predicted"/>
<dbReference type="GO" id="GO:0016279">
    <property type="term" value="F:protein-lysine N-methyltransferase activity"/>
    <property type="evidence" value="ECO:0007669"/>
    <property type="project" value="InterPro"/>
</dbReference>
<keyword evidence="4" id="KW-0812">Transmembrane</keyword>
<protein>
    <submittedName>
        <fullName evidence="6">Methyltransferase domain-containing protein</fullName>
    </submittedName>
</protein>
<dbReference type="Pfam" id="PF13649">
    <property type="entry name" value="Methyltransf_25"/>
    <property type="match status" value="1"/>
</dbReference>
<feature type="transmembrane region" description="Helical" evidence="4">
    <location>
        <begin position="67"/>
        <end position="100"/>
    </location>
</feature>
<dbReference type="InterPro" id="IPR026170">
    <property type="entry name" value="FAM173A/B"/>
</dbReference>
<dbReference type="RefSeq" id="WP_154372845.1">
    <property type="nucleotide sequence ID" value="NZ_WKJJ01000005.1"/>
</dbReference>